<organism evidence="2">
    <name type="scientific">Arion vulgaris</name>
    <dbReference type="NCBI Taxonomy" id="1028688"/>
    <lineage>
        <taxon>Eukaryota</taxon>
        <taxon>Metazoa</taxon>
        <taxon>Spiralia</taxon>
        <taxon>Lophotrochozoa</taxon>
        <taxon>Mollusca</taxon>
        <taxon>Gastropoda</taxon>
        <taxon>Heterobranchia</taxon>
        <taxon>Euthyneura</taxon>
        <taxon>Panpulmonata</taxon>
        <taxon>Eupulmonata</taxon>
        <taxon>Stylommatophora</taxon>
        <taxon>Helicina</taxon>
        <taxon>Arionoidea</taxon>
        <taxon>Arionidae</taxon>
        <taxon>Arion</taxon>
    </lineage>
</organism>
<dbReference type="EMBL" id="HACG01032885">
    <property type="protein sequence ID" value="CEK79750.1"/>
    <property type="molecule type" value="Transcribed_RNA"/>
</dbReference>
<evidence type="ECO:0000313" key="2">
    <source>
        <dbReference type="EMBL" id="CEK79750.1"/>
    </source>
</evidence>
<feature type="non-terminal residue" evidence="2">
    <location>
        <position position="1"/>
    </location>
</feature>
<sequence length="49" mass="5789">LGYNDNRPKLHSASHDRSRNRRLPRSLAKFVEIEENEANLYPKQKVVLK</sequence>
<accession>A0A0B7AIK0</accession>
<name>A0A0B7AIK0_9EUPU</name>
<reference evidence="2" key="1">
    <citation type="submission" date="2014-12" db="EMBL/GenBank/DDBJ databases">
        <title>Insight into the proteome of Arion vulgaris.</title>
        <authorList>
            <person name="Aradska J."/>
            <person name="Bulat T."/>
            <person name="Smidak R."/>
            <person name="Sarate P."/>
            <person name="Gangsoo J."/>
            <person name="Sialana F."/>
            <person name="Bilban M."/>
            <person name="Lubec G."/>
        </authorList>
    </citation>
    <scope>NUCLEOTIDE SEQUENCE</scope>
    <source>
        <tissue evidence="2">Skin</tissue>
    </source>
</reference>
<gene>
    <name evidence="2" type="primary">ORF117219</name>
</gene>
<evidence type="ECO:0000256" key="1">
    <source>
        <dbReference type="SAM" id="MobiDB-lite"/>
    </source>
</evidence>
<feature type="region of interest" description="Disordered" evidence="1">
    <location>
        <begin position="1"/>
        <end position="23"/>
    </location>
</feature>
<proteinExistence type="predicted"/>
<dbReference type="AlphaFoldDB" id="A0A0B7AIK0"/>
<protein>
    <submittedName>
        <fullName evidence="2">Uncharacterized protein</fullName>
    </submittedName>
</protein>